<comment type="similarity">
    <text evidence="1">Belongs to the HpcH/HpaI aldolase family.</text>
</comment>
<dbReference type="InterPro" id="IPR050251">
    <property type="entry name" value="HpcH-HpaI_aldolase"/>
</dbReference>
<dbReference type="RefSeq" id="WP_379897423.1">
    <property type="nucleotide sequence ID" value="NZ_JBHRTR010000004.1"/>
</dbReference>
<sequence length="254" mass="26748">MAAPVNRLREIWAAGRPAANAWLSLPGLLNAEVVVKGGWDSVTVDLQHGMAEPVEMLRMLAPIHAAGAVPMVRVPWNDPAAVMRALDAGALGVICPMIETGEEAAAFVANCLYPPKGKRSWGPLRANLMWGPGYSDAANDIVVPWAMVETSKAMANLDAILATPGLGGIYIGPSDLSISHGFKPGLDRQEPEMLERIETILATATAKGLPVGIQCATPDYARGMAERGMRLLTIGNDAGFLQAGATAAVQAFRT</sequence>
<name>A0ABV7KU84_9PROT</name>
<dbReference type="Gene3D" id="3.20.20.60">
    <property type="entry name" value="Phosphoenolpyruvate-binding domains"/>
    <property type="match status" value="1"/>
</dbReference>
<keyword evidence="3 5" id="KW-0456">Lyase</keyword>
<evidence type="ECO:0000256" key="3">
    <source>
        <dbReference type="ARBA" id="ARBA00023239"/>
    </source>
</evidence>
<evidence type="ECO:0000256" key="1">
    <source>
        <dbReference type="ARBA" id="ARBA00005568"/>
    </source>
</evidence>
<protein>
    <submittedName>
        <fullName evidence="5">HpcH/HpaI aldolase/citrate lyase family protein</fullName>
    </submittedName>
</protein>
<dbReference type="GO" id="GO:0016829">
    <property type="term" value="F:lyase activity"/>
    <property type="evidence" value="ECO:0007669"/>
    <property type="project" value="UniProtKB-KW"/>
</dbReference>
<dbReference type="PANTHER" id="PTHR30502">
    <property type="entry name" value="2-KETO-3-DEOXY-L-RHAMNONATE ALDOLASE"/>
    <property type="match status" value="1"/>
</dbReference>
<organism evidence="5 6">
    <name type="scientific">Marinibaculum pumilum</name>
    <dbReference type="NCBI Taxonomy" id="1766165"/>
    <lineage>
        <taxon>Bacteria</taxon>
        <taxon>Pseudomonadati</taxon>
        <taxon>Pseudomonadota</taxon>
        <taxon>Alphaproteobacteria</taxon>
        <taxon>Rhodospirillales</taxon>
        <taxon>Rhodospirillaceae</taxon>
        <taxon>Marinibaculum</taxon>
    </lineage>
</organism>
<dbReference type="EMBL" id="JBHRTR010000004">
    <property type="protein sequence ID" value="MFC3225690.1"/>
    <property type="molecule type" value="Genomic_DNA"/>
</dbReference>
<keyword evidence="6" id="KW-1185">Reference proteome</keyword>
<feature type="domain" description="HpcH/HpaI aldolase/citrate lyase" evidence="4">
    <location>
        <begin position="31"/>
        <end position="239"/>
    </location>
</feature>
<dbReference type="Pfam" id="PF03328">
    <property type="entry name" value="HpcH_HpaI"/>
    <property type="match status" value="1"/>
</dbReference>
<evidence type="ECO:0000259" key="4">
    <source>
        <dbReference type="Pfam" id="PF03328"/>
    </source>
</evidence>
<dbReference type="InterPro" id="IPR005000">
    <property type="entry name" value="Aldolase/citrate-lyase_domain"/>
</dbReference>
<keyword evidence="2" id="KW-0479">Metal-binding</keyword>
<dbReference type="InterPro" id="IPR015813">
    <property type="entry name" value="Pyrv/PenolPyrv_kinase-like_dom"/>
</dbReference>
<gene>
    <name evidence="5" type="ORF">ACFOGJ_00505</name>
</gene>
<dbReference type="SUPFAM" id="SSF51621">
    <property type="entry name" value="Phosphoenolpyruvate/pyruvate domain"/>
    <property type="match status" value="1"/>
</dbReference>
<comment type="caution">
    <text evidence="5">The sequence shown here is derived from an EMBL/GenBank/DDBJ whole genome shotgun (WGS) entry which is preliminary data.</text>
</comment>
<dbReference type="Proteomes" id="UP001595528">
    <property type="component" value="Unassembled WGS sequence"/>
</dbReference>
<dbReference type="InterPro" id="IPR040442">
    <property type="entry name" value="Pyrv_kinase-like_dom_sf"/>
</dbReference>
<proteinExistence type="inferred from homology"/>
<dbReference type="PANTHER" id="PTHR30502:SF0">
    <property type="entry name" value="PHOSPHOENOLPYRUVATE CARBOXYLASE FAMILY PROTEIN"/>
    <property type="match status" value="1"/>
</dbReference>
<evidence type="ECO:0000256" key="2">
    <source>
        <dbReference type="ARBA" id="ARBA00022723"/>
    </source>
</evidence>
<evidence type="ECO:0000313" key="5">
    <source>
        <dbReference type="EMBL" id="MFC3225690.1"/>
    </source>
</evidence>
<reference evidence="6" key="1">
    <citation type="journal article" date="2019" name="Int. J. Syst. Evol. Microbiol.">
        <title>The Global Catalogue of Microorganisms (GCM) 10K type strain sequencing project: providing services to taxonomists for standard genome sequencing and annotation.</title>
        <authorList>
            <consortium name="The Broad Institute Genomics Platform"/>
            <consortium name="The Broad Institute Genome Sequencing Center for Infectious Disease"/>
            <person name="Wu L."/>
            <person name="Ma J."/>
        </authorList>
    </citation>
    <scope>NUCLEOTIDE SEQUENCE [LARGE SCALE GENOMIC DNA]</scope>
    <source>
        <strain evidence="6">KCTC 42964</strain>
    </source>
</reference>
<accession>A0ABV7KU84</accession>
<evidence type="ECO:0000313" key="6">
    <source>
        <dbReference type="Proteomes" id="UP001595528"/>
    </source>
</evidence>